<dbReference type="GO" id="GO:0015031">
    <property type="term" value="P:protein transport"/>
    <property type="evidence" value="ECO:0007669"/>
    <property type="project" value="InterPro"/>
</dbReference>
<dbReference type="EMBL" id="CP001291">
    <property type="protein sequence ID" value="ACK69896.1"/>
    <property type="molecule type" value="Genomic_DNA"/>
</dbReference>
<dbReference type="RefSeq" id="WP_012598841.1">
    <property type="nucleotide sequence ID" value="NC_011729.1"/>
</dbReference>
<dbReference type="KEGG" id="cyc:PCC7424_1454"/>
<protein>
    <submittedName>
        <fullName evidence="1">Tic22 family protein</fullName>
    </submittedName>
</protein>
<reference evidence="2" key="1">
    <citation type="journal article" date="2011" name="MBio">
        <title>Novel metabolic attributes of the genus Cyanothece, comprising a group of unicellular nitrogen-fixing Cyanobacteria.</title>
        <authorList>
            <person name="Bandyopadhyay A."/>
            <person name="Elvitigala T."/>
            <person name="Welsh E."/>
            <person name="Stockel J."/>
            <person name="Liberton M."/>
            <person name="Min H."/>
            <person name="Sherman L.A."/>
            <person name="Pakrasi H.B."/>
        </authorList>
    </citation>
    <scope>NUCLEOTIDE SEQUENCE [LARGE SCALE GENOMIC DNA]</scope>
    <source>
        <strain evidence="2">PCC 7424</strain>
    </source>
</reference>
<dbReference type="STRING" id="65393.PCC7424_1454"/>
<organism evidence="1 2">
    <name type="scientific">Gloeothece citriformis (strain PCC 7424)</name>
    <name type="common">Cyanothece sp. (strain PCC 7424)</name>
    <dbReference type="NCBI Taxonomy" id="65393"/>
    <lineage>
        <taxon>Bacteria</taxon>
        <taxon>Bacillati</taxon>
        <taxon>Cyanobacteriota</taxon>
        <taxon>Cyanophyceae</taxon>
        <taxon>Oscillatoriophycideae</taxon>
        <taxon>Chroococcales</taxon>
        <taxon>Aphanothecaceae</taxon>
        <taxon>Gloeothece</taxon>
        <taxon>Gloeothece citriformis</taxon>
    </lineage>
</organism>
<dbReference type="InterPro" id="IPR007378">
    <property type="entry name" value="Tic22-like"/>
</dbReference>
<dbReference type="PANTHER" id="PTHR33926">
    <property type="entry name" value="PROTEIN TIC 22, CHLOROPLASTIC"/>
    <property type="match status" value="1"/>
</dbReference>
<dbReference type="Proteomes" id="UP000002384">
    <property type="component" value="Chromosome"/>
</dbReference>
<dbReference type="PANTHER" id="PTHR33926:SF4">
    <property type="entry name" value="PROTEIN TIC 22, CHLOROPLASTIC"/>
    <property type="match status" value="1"/>
</dbReference>
<evidence type="ECO:0000313" key="2">
    <source>
        <dbReference type="Proteomes" id="UP000002384"/>
    </source>
</evidence>
<name>B7K8D6_GLOC7</name>
<evidence type="ECO:0000313" key="1">
    <source>
        <dbReference type="EMBL" id="ACK69896.1"/>
    </source>
</evidence>
<proteinExistence type="predicted"/>
<dbReference type="AlphaFoldDB" id="B7K8D6"/>
<keyword evidence="2" id="KW-1185">Reference proteome</keyword>
<dbReference type="Gene3D" id="3.40.1350.100">
    <property type="match status" value="2"/>
</dbReference>
<accession>B7K8D6</accession>
<gene>
    <name evidence="1" type="ordered locus">PCC7424_1454</name>
</gene>
<sequence length="248" mass="27477">MMKSIFRWSAALGLVSSTLLTPWLGGNFKALALPEQQIIERLQAVPVFTLADDKGVPLVAVVENDQKVTGVFISQEDAKAFLEQLKKDNPQVAEKVKVQPVSLGQVYKLQNSQKEPDGLIVSYVPDETEVESAKKLLSESGKEYQGGVPLFVAKAGEDQGYLTINQNNQQVIPMFFEKASVTAMVEQFKKQKPDLASTVKIEVIPLESVIETLESSDDQMLNKIVLVPSQETMNFIRANLPNQNNQKK</sequence>
<dbReference type="HOGENOM" id="CLU_073560_0_0_3"/>
<dbReference type="eggNOG" id="ENOG502Z8C3">
    <property type="taxonomic scope" value="Bacteria"/>
</dbReference>
<dbReference type="Pfam" id="PF04278">
    <property type="entry name" value="Tic22"/>
    <property type="match status" value="1"/>
</dbReference>